<keyword evidence="3" id="KW-1185">Reference proteome</keyword>
<evidence type="ECO:0000313" key="2">
    <source>
        <dbReference type="EMBL" id="KAH0547900.1"/>
    </source>
</evidence>
<name>A0A9P8IG80_9PEZI</name>
<protein>
    <submittedName>
        <fullName evidence="2">Uncharacterized protein</fullName>
    </submittedName>
</protein>
<reference evidence="2" key="1">
    <citation type="submission" date="2021-03" db="EMBL/GenBank/DDBJ databases">
        <title>Comparative genomics and phylogenomic investigation of the class Geoglossomycetes provide insights into ecological specialization and systematics.</title>
        <authorList>
            <person name="Melie T."/>
            <person name="Pirro S."/>
            <person name="Miller A.N."/>
            <person name="Quandt A."/>
        </authorList>
    </citation>
    <scope>NUCLEOTIDE SEQUENCE</scope>
    <source>
        <strain evidence="2">CAQ_001_2017</strain>
    </source>
</reference>
<proteinExistence type="predicted"/>
<feature type="non-terminal residue" evidence="2">
    <location>
        <position position="207"/>
    </location>
</feature>
<dbReference type="AlphaFoldDB" id="A0A9P8IG80"/>
<feature type="chain" id="PRO_5040239257" evidence="1">
    <location>
        <begin position="18"/>
        <end position="207"/>
    </location>
</feature>
<evidence type="ECO:0000256" key="1">
    <source>
        <dbReference type="SAM" id="SignalP"/>
    </source>
</evidence>
<accession>A0A9P8IG80</accession>
<feature type="signal peptide" evidence="1">
    <location>
        <begin position="1"/>
        <end position="17"/>
    </location>
</feature>
<gene>
    <name evidence="2" type="ORF">GP486_008359</name>
</gene>
<keyword evidence="1" id="KW-0732">Signal</keyword>
<organism evidence="2 3">
    <name type="scientific">Trichoglossum hirsutum</name>
    <dbReference type="NCBI Taxonomy" id="265104"/>
    <lineage>
        <taxon>Eukaryota</taxon>
        <taxon>Fungi</taxon>
        <taxon>Dikarya</taxon>
        <taxon>Ascomycota</taxon>
        <taxon>Pezizomycotina</taxon>
        <taxon>Geoglossomycetes</taxon>
        <taxon>Geoglossales</taxon>
        <taxon>Geoglossaceae</taxon>
        <taxon>Trichoglossum</taxon>
    </lineage>
</organism>
<dbReference type="Proteomes" id="UP000750711">
    <property type="component" value="Unassembled WGS sequence"/>
</dbReference>
<sequence length="207" mass="21401">MRFSVLAAALFAGAALAAPALEERGDVDLDDVDYEYDVVTVTSCHPTVTNCPAHSTVTYTTPKSAAAPKMTTSTVYTTKLVTITSCASTVTYCPAHSTVVVTSTIAVSTTVCPVTEVYTSTPYVSASPVKSTPYATPVAPKASSSVYYAVPSYTVITVSSCVPTVTYSTVYNTPKPYVPPGTVKPSASAVAPKASSTVYPVAPKNAT</sequence>
<dbReference type="EMBL" id="JAGHQM010003116">
    <property type="protein sequence ID" value="KAH0547900.1"/>
    <property type="molecule type" value="Genomic_DNA"/>
</dbReference>
<evidence type="ECO:0000313" key="3">
    <source>
        <dbReference type="Proteomes" id="UP000750711"/>
    </source>
</evidence>
<comment type="caution">
    <text evidence="2">The sequence shown here is derived from an EMBL/GenBank/DDBJ whole genome shotgun (WGS) entry which is preliminary data.</text>
</comment>